<keyword evidence="7" id="KW-0446">Lipid-binding</keyword>
<evidence type="ECO:0000256" key="7">
    <source>
        <dbReference type="ARBA" id="ARBA00023121"/>
    </source>
</evidence>
<dbReference type="GO" id="GO:0001675">
    <property type="term" value="P:acrosome assembly"/>
    <property type="evidence" value="ECO:0007669"/>
    <property type="project" value="Ensembl"/>
</dbReference>
<dbReference type="AlphaFoldDB" id="A0A8C5KZT2"/>
<evidence type="ECO:0000256" key="9">
    <source>
        <dbReference type="RuleBase" id="RU003909"/>
    </source>
</evidence>
<gene>
    <name evidence="10" type="primary">Pfn4</name>
</gene>
<proteinExistence type="inferred from homology"/>
<keyword evidence="6" id="KW-0744">Spermatogenesis</keyword>
<sequence length="155" mass="17175">MSHLQNLLLDTLLGTKHVDGAALIKLQERSLCVASPGFSVMPSDVRTLVNGFAKNPLQTRREGLYFREKDYKCVRADDYSLYAKNENTGVVVVKTHLYLLVATYTAGMYPSVCVEATEKLGEFTCQRGLKPNSNQLGTKKDIYAHVCVFGGQRPA</sequence>
<keyword evidence="3" id="KW-0217">Developmental protein</keyword>
<evidence type="ECO:0000256" key="6">
    <source>
        <dbReference type="ARBA" id="ARBA00022871"/>
    </source>
</evidence>
<keyword evidence="5" id="KW-0221">Differentiation</keyword>
<dbReference type="PANTHER" id="PTHR11604:SF2">
    <property type="entry name" value="PROFILIN-4"/>
    <property type="match status" value="1"/>
</dbReference>
<comment type="subcellular location">
    <subcellularLocation>
        <location evidence="1">Cytoplasm</location>
    </subcellularLocation>
</comment>
<dbReference type="GO" id="GO:0008289">
    <property type="term" value="F:lipid binding"/>
    <property type="evidence" value="ECO:0007669"/>
    <property type="project" value="UniProtKB-KW"/>
</dbReference>
<reference evidence="10" key="1">
    <citation type="submission" date="2025-08" db="UniProtKB">
        <authorList>
            <consortium name="Ensembl"/>
        </authorList>
    </citation>
    <scope>IDENTIFICATION</scope>
</reference>
<evidence type="ECO:0000256" key="4">
    <source>
        <dbReference type="ARBA" id="ARBA00022490"/>
    </source>
</evidence>
<dbReference type="GO" id="GO:0120316">
    <property type="term" value="P:sperm flagellum assembly"/>
    <property type="evidence" value="ECO:0007669"/>
    <property type="project" value="Ensembl"/>
</dbReference>
<evidence type="ECO:0000313" key="10">
    <source>
        <dbReference type="Ensembl" id="ENSJJAP00000018380.1"/>
    </source>
</evidence>
<name>A0A8C5KZT2_JACJA</name>
<dbReference type="CDD" id="cd00148">
    <property type="entry name" value="PROF"/>
    <property type="match status" value="1"/>
</dbReference>
<dbReference type="FunFam" id="3.30.450.30:FF:000007">
    <property type="entry name" value="Profilin"/>
    <property type="match status" value="1"/>
</dbReference>
<dbReference type="GO" id="GO:0003785">
    <property type="term" value="F:actin monomer binding"/>
    <property type="evidence" value="ECO:0007669"/>
    <property type="project" value="TreeGrafter"/>
</dbReference>
<evidence type="ECO:0000256" key="1">
    <source>
        <dbReference type="ARBA" id="ARBA00004496"/>
    </source>
</evidence>
<evidence type="ECO:0000313" key="11">
    <source>
        <dbReference type="Proteomes" id="UP000694385"/>
    </source>
</evidence>
<dbReference type="GeneTree" id="ENSGT00390000017067"/>
<reference evidence="10" key="2">
    <citation type="submission" date="2025-09" db="UniProtKB">
        <authorList>
            <consortium name="Ensembl"/>
        </authorList>
    </citation>
    <scope>IDENTIFICATION</scope>
</reference>
<dbReference type="Proteomes" id="UP000694385">
    <property type="component" value="Unassembled WGS sequence"/>
</dbReference>
<dbReference type="InterPro" id="IPR005455">
    <property type="entry name" value="PFN_euk"/>
</dbReference>
<organism evidence="10 11">
    <name type="scientific">Jaculus jaculus</name>
    <name type="common">Lesser Egyptian jerboa</name>
    <dbReference type="NCBI Taxonomy" id="51337"/>
    <lineage>
        <taxon>Eukaryota</taxon>
        <taxon>Metazoa</taxon>
        <taxon>Chordata</taxon>
        <taxon>Craniata</taxon>
        <taxon>Vertebrata</taxon>
        <taxon>Euteleostomi</taxon>
        <taxon>Mammalia</taxon>
        <taxon>Eutheria</taxon>
        <taxon>Euarchontoglires</taxon>
        <taxon>Glires</taxon>
        <taxon>Rodentia</taxon>
        <taxon>Myomorpha</taxon>
        <taxon>Dipodoidea</taxon>
        <taxon>Dipodidae</taxon>
        <taxon>Dipodinae</taxon>
        <taxon>Jaculus</taxon>
    </lineage>
</organism>
<dbReference type="PANTHER" id="PTHR11604">
    <property type="entry name" value="PROFILIN"/>
    <property type="match status" value="1"/>
</dbReference>
<evidence type="ECO:0000256" key="3">
    <source>
        <dbReference type="ARBA" id="ARBA00022473"/>
    </source>
</evidence>
<evidence type="ECO:0000256" key="2">
    <source>
        <dbReference type="ARBA" id="ARBA00010058"/>
    </source>
</evidence>
<evidence type="ECO:0000256" key="8">
    <source>
        <dbReference type="ARBA" id="ARBA00059169"/>
    </source>
</evidence>
<keyword evidence="11" id="KW-1185">Reference proteome</keyword>
<dbReference type="SUPFAM" id="SSF55770">
    <property type="entry name" value="Profilin (actin-binding protein)"/>
    <property type="match status" value="1"/>
</dbReference>
<keyword evidence="9" id="KW-0009">Actin-binding</keyword>
<keyword evidence="4" id="KW-0963">Cytoplasm</keyword>
<dbReference type="SMART" id="SM00392">
    <property type="entry name" value="PROF"/>
    <property type="match status" value="1"/>
</dbReference>
<comment type="similarity">
    <text evidence="2 9">Belongs to the profilin family.</text>
</comment>
<dbReference type="GO" id="GO:0005938">
    <property type="term" value="C:cell cortex"/>
    <property type="evidence" value="ECO:0007669"/>
    <property type="project" value="TreeGrafter"/>
</dbReference>
<dbReference type="InterPro" id="IPR036140">
    <property type="entry name" value="PFN_sf"/>
</dbReference>
<dbReference type="Ensembl" id="ENSJJAT00000024910.1">
    <property type="protein sequence ID" value="ENSJJAP00000018380.1"/>
    <property type="gene ID" value="ENSJJAG00000019663.1"/>
</dbReference>
<comment type="function">
    <text evidence="8">Involved in male fertility. Required for manchette development and acrosome biogenesis during spermiogenesis. Binds in vitro to phospholipids, including phosphatidylinositol 3-phosphate (PtdIns(3)P), phosphatidylinositol 4,5-bisphosphate (PtdIns(4,5)P2), phosphatidylinositol 4-phosphate (PtdIns(4)P) and phosphatidic acid (PA). Contrary to other profilin family members, does not bind to actin in vitro.</text>
</comment>
<protein>
    <recommendedName>
        <fullName evidence="9">Profilin</fullName>
    </recommendedName>
</protein>
<dbReference type="GO" id="GO:1905198">
    <property type="term" value="P:manchette assembly"/>
    <property type="evidence" value="ECO:0007669"/>
    <property type="project" value="Ensembl"/>
</dbReference>
<evidence type="ECO:0000256" key="5">
    <source>
        <dbReference type="ARBA" id="ARBA00022782"/>
    </source>
</evidence>
<dbReference type="Pfam" id="PF00235">
    <property type="entry name" value="Profilin"/>
    <property type="match status" value="1"/>
</dbReference>
<accession>A0A8C5KZT2</accession>
<dbReference type="InterPro" id="IPR048278">
    <property type="entry name" value="PFN"/>
</dbReference>
<dbReference type="Gene3D" id="3.30.450.30">
    <property type="entry name" value="Dynein light chain 2a, cytoplasmic"/>
    <property type="match status" value="1"/>
</dbReference>